<evidence type="ECO:0000256" key="2">
    <source>
        <dbReference type="ARBA" id="ARBA00022908"/>
    </source>
</evidence>
<dbReference type="PANTHER" id="PTHR30461">
    <property type="entry name" value="DNA-INVERTASE FROM LAMBDOID PROPHAGE"/>
    <property type="match status" value="1"/>
</dbReference>
<dbReference type="CDD" id="cd03768">
    <property type="entry name" value="SR_ResInv"/>
    <property type="match status" value="1"/>
</dbReference>
<feature type="domain" description="Resolvase/invertase-type recombinase catalytic" evidence="8">
    <location>
        <begin position="1"/>
        <end position="134"/>
    </location>
</feature>
<evidence type="ECO:0000313" key="10">
    <source>
        <dbReference type="Proteomes" id="UP000181790"/>
    </source>
</evidence>
<organism evidence="9 10">
    <name type="scientific">Arsenicibacter rosenii</name>
    <dbReference type="NCBI Taxonomy" id="1750698"/>
    <lineage>
        <taxon>Bacteria</taxon>
        <taxon>Pseudomonadati</taxon>
        <taxon>Bacteroidota</taxon>
        <taxon>Cytophagia</taxon>
        <taxon>Cytophagales</taxon>
        <taxon>Spirosomataceae</taxon>
        <taxon>Arsenicibacter</taxon>
    </lineage>
</organism>
<dbReference type="InterPro" id="IPR006118">
    <property type="entry name" value="Recombinase_CS"/>
</dbReference>
<dbReference type="AlphaFoldDB" id="A0A1S2VS92"/>
<accession>A0A1S2VS92</accession>
<dbReference type="SMART" id="SM00857">
    <property type="entry name" value="Resolvase"/>
    <property type="match status" value="1"/>
</dbReference>
<name>A0A1S2VS92_9BACT</name>
<keyword evidence="2" id="KW-0229">DNA integration</keyword>
<feature type="active site" description="O-(5'-phospho-DNA)-serine intermediate" evidence="6 7">
    <location>
        <position position="9"/>
    </location>
</feature>
<dbReference type="OrthoDB" id="9797501at2"/>
<sequence>MHFGYARVSTDDQNLSLQLDALKTAGCEKIFREKVSGAKTDRPELTKLIDQIREGDTLTVWKLDRLGRSLKHLVETVNLLHEKGVGFRSLKESIDTTSATGKLTFHIFAAMAEFERDMLRERTNAGLQAARSRGRVGGRRPGISSELLKKAPTARVLYEAKTLGVDEIARQLGIGKPTLYKLLRHEGVQISPYKKQS</sequence>
<keyword evidence="5" id="KW-0233">DNA recombination</keyword>
<evidence type="ECO:0000256" key="6">
    <source>
        <dbReference type="PIRSR" id="PIRSR606118-50"/>
    </source>
</evidence>
<dbReference type="PROSITE" id="PS00397">
    <property type="entry name" value="RECOMBINASES_1"/>
    <property type="match status" value="1"/>
</dbReference>
<dbReference type="Gene3D" id="3.40.50.1390">
    <property type="entry name" value="Resolvase, N-terminal catalytic domain"/>
    <property type="match status" value="1"/>
</dbReference>
<dbReference type="EMBL" id="MORL01000001">
    <property type="protein sequence ID" value="OIN61205.1"/>
    <property type="molecule type" value="Genomic_DNA"/>
</dbReference>
<dbReference type="GO" id="GO:0003677">
    <property type="term" value="F:DNA binding"/>
    <property type="evidence" value="ECO:0007669"/>
    <property type="project" value="UniProtKB-KW"/>
</dbReference>
<keyword evidence="4" id="KW-0238">DNA-binding</keyword>
<gene>
    <name evidence="9" type="ORF">BLX24_03855</name>
</gene>
<evidence type="ECO:0000256" key="5">
    <source>
        <dbReference type="ARBA" id="ARBA00023172"/>
    </source>
</evidence>
<evidence type="ECO:0000256" key="1">
    <source>
        <dbReference type="ARBA" id="ARBA00009913"/>
    </source>
</evidence>
<dbReference type="Proteomes" id="UP000181790">
    <property type="component" value="Unassembled WGS sequence"/>
</dbReference>
<protein>
    <submittedName>
        <fullName evidence="9">Resolvase</fullName>
    </submittedName>
</protein>
<dbReference type="InterPro" id="IPR006119">
    <property type="entry name" value="Resolv_N"/>
</dbReference>
<evidence type="ECO:0000259" key="8">
    <source>
        <dbReference type="PROSITE" id="PS51736"/>
    </source>
</evidence>
<dbReference type="FunFam" id="3.40.50.1390:FF:000001">
    <property type="entry name" value="DNA recombinase"/>
    <property type="match status" value="1"/>
</dbReference>
<evidence type="ECO:0000256" key="3">
    <source>
        <dbReference type="ARBA" id="ARBA00023100"/>
    </source>
</evidence>
<dbReference type="InterPro" id="IPR036162">
    <property type="entry name" value="Resolvase-like_N_sf"/>
</dbReference>
<evidence type="ECO:0000256" key="7">
    <source>
        <dbReference type="PROSITE-ProRule" id="PRU10137"/>
    </source>
</evidence>
<keyword evidence="10" id="KW-1185">Reference proteome</keyword>
<keyword evidence="3" id="KW-0230">DNA invertase</keyword>
<dbReference type="PROSITE" id="PS51736">
    <property type="entry name" value="RECOMBINASES_3"/>
    <property type="match status" value="1"/>
</dbReference>
<dbReference type="InterPro" id="IPR050639">
    <property type="entry name" value="SSR_resolvase"/>
</dbReference>
<proteinExistence type="inferred from homology"/>
<dbReference type="PANTHER" id="PTHR30461:SF2">
    <property type="entry name" value="SERINE RECOMBINASE PINE-RELATED"/>
    <property type="match status" value="1"/>
</dbReference>
<evidence type="ECO:0000313" key="9">
    <source>
        <dbReference type="EMBL" id="OIN61205.1"/>
    </source>
</evidence>
<reference evidence="9 10" key="1">
    <citation type="submission" date="2016-10" db="EMBL/GenBank/DDBJ databases">
        <title>Arsenicibacter rosenii gen. nov., sp. nov., an efficient arsenic-methylating bacterium isolated from an arsenic-contaminated paddy soil.</title>
        <authorList>
            <person name="Huang K."/>
        </authorList>
    </citation>
    <scope>NUCLEOTIDE SEQUENCE [LARGE SCALE GENOMIC DNA]</scope>
    <source>
        <strain evidence="9 10">SM-1</strain>
    </source>
</reference>
<dbReference type="RefSeq" id="WP_071501707.1">
    <property type="nucleotide sequence ID" value="NZ_MORL01000001.1"/>
</dbReference>
<dbReference type="SUPFAM" id="SSF53041">
    <property type="entry name" value="Resolvase-like"/>
    <property type="match status" value="1"/>
</dbReference>
<comment type="similarity">
    <text evidence="1">Belongs to the site-specific recombinase resolvase family.</text>
</comment>
<dbReference type="Gene3D" id="1.10.10.60">
    <property type="entry name" value="Homeodomain-like"/>
    <property type="match status" value="1"/>
</dbReference>
<comment type="caution">
    <text evidence="9">The sequence shown here is derived from an EMBL/GenBank/DDBJ whole genome shotgun (WGS) entry which is preliminary data.</text>
</comment>
<dbReference type="Pfam" id="PF00239">
    <property type="entry name" value="Resolvase"/>
    <property type="match status" value="1"/>
</dbReference>
<evidence type="ECO:0000256" key="4">
    <source>
        <dbReference type="ARBA" id="ARBA00023125"/>
    </source>
</evidence>
<dbReference type="GO" id="GO:0015074">
    <property type="term" value="P:DNA integration"/>
    <property type="evidence" value="ECO:0007669"/>
    <property type="project" value="UniProtKB-KW"/>
</dbReference>
<dbReference type="GO" id="GO:0000150">
    <property type="term" value="F:DNA strand exchange activity"/>
    <property type="evidence" value="ECO:0007669"/>
    <property type="project" value="UniProtKB-KW"/>
</dbReference>